<name>A0A413Z8A5_9FIRM</name>
<evidence type="ECO:0000313" key="2">
    <source>
        <dbReference type="Proteomes" id="UP000283513"/>
    </source>
</evidence>
<dbReference type="Proteomes" id="UP000283513">
    <property type="component" value="Unassembled WGS sequence"/>
</dbReference>
<organism evidence="1 2">
    <name type="scientific">Roseburia intestinalis</name>
    <dbReference type="NCBI Taxonomy" id="166486"/>
    <lineage>
        <taxon>Bacteria</taxon>
        <taxon>Bacillati</taxon>
        <taxon>Bacillota</taxon>
        <taxon>Clostridia</taxon>
        <taxon>Lachnospirales</taxon>
        <taxon>Lachnospiraceae</taxon>
        <taxon>Roseburia</taxon>
    </lineage>
</organism>
<protein>
    <submittedName>
        <fullName evidence="1">Uncharacterized protein</fullName>
    </submittedName>
</protein>
<dbReference type="EMBL" id="QSHO01000005">
    <property type="protein sequence ID" value="RHC17831.1"/>
    <property type="molecule type" value="Genomic_DNA"/>
</dbReference>
<dbReference type="AlphaFoldDB" id="A0A413Z8A5"/>
<proteinExistence type="predicted"/>
<dbReference type="RefSeq" id="WP_117919614.1">
    <property type="nucleotide sequence ID" value="NZ_QSHO01000005.1"/>
</dbReference>
<evidence type="ECO:0000313" key="1">
    <source>
        <dbReference type="EMBL" id="RHC17831.1"/>
    </source>
</evidence>
<gene>
    <name evidence="1" type="ORF">DW856_06710</name>
</gene>
<comment type="caution">
    <text evidence="1">The sequence shown here is derived from an EMBL/GenBank/DDBJ whole genome shotgun (WGS) entry which is preliminary data.</text>
</comment>
<reference evidence="1 2" key="1">
    <citation type="submission" date="2018-08" db="EMBL/GenBank/DDBJ databases">
        <title>A genome reference for cultivated species of the human gut microbiota.</title>
        <authorList>
            <person name="Zou Y."/>
            <person name="Xue W."/>
            <person name="Luo G."/>
        </authorList>
    </citation>
    <scope>NUCLEOTIDE SEQUENCE [LARGE SCALE GENOMIC DNA]</scope>
    <source>
        <strain evidence="1 2">AM37-1AC</strain>
    </source>
</reference>
<accession>A0A413Z8A5</accession>
<sequence>MVHGKKIKHGDLLIEFLRDCGYNGQIYASYSNLKNSIDYPAMYQNVIGCGYAKGELNKAIDNMYKSNRIIVWNNGLAYYKGNSYLSLYTMLKKV</sequence>